<evidence type="ECO:0000256" key="1">
    <source>
        <dbReference type="SAM" id="Coils"/>
    </source>
</evidence>
<reference evidence="3" key="1">
    <citation type="submission" date="2016-07" db="EMBL/GenBank/DDBJ databases">
        <title>Multiple horizontal gene transfer events from other fungi enriched the ability of initially mycotrophic Trichoderma (Ascomycota) to feed on dead plant biomass.</title>
        <authorList>
            <consortium name="DOE Joint Genome Institute"/>
            <person name="Atanasova L."/>
            <person name="Chenthamara K."/>
            <person name="Zhang J."/>
            <person name="Grujic M."/>
            <person name="Henrissat B."/>
            <person name="Kuo A."/>
            <person name="Aerts A."/>
            <person name="Salamov A."/>
            <person name="Lipzen A."/>
            <person name="Labutti K."/>
            <person name="Barry K."/>
            <person name="Miao Y."/>
            <person name="Rahimi M.J."/>
            <person name="Shen Q."/>
            <person name="Grigoriev I.V."/>
            <person name="Kubicek C.P."/>
            <person name="Druzhinina I.S."/>
        </authorList>
    </citation>
    <scope>NUCLEOTIDE SEQUENCE [LARGE SCALE GENOMIC DNA]</scope>
    <source>
        <strain evidence="3">TUCIM 6016</strain>
    </source>
</reference>
<proteinExistence type="predicted"/>
<evidence type="ECO:0000313" key="2">
    <source>
        <dbReference type="EMBL" id="PTB66335.1"/>
    </source>
</evidence>
<dbReference type="RefSeq" id="XP_024749655.1">
    <property type="nucleotide sequence ID" value="XM_024890519.1"/>
</dbReference>
<dbReference type="InterPro" id="IPR027417">
    <property type="entry name" value="P-loop_NTPase"/>
</dbReference>
<dbReference type="AlphaFoldDB" id="A0A2T4BAI1"/>
<keyword evidence="1" id="KW-0175">Coiled coil</keyword>
<feature type="non-terminal residue" evidence="2">
    <location>
        <position position="824"/>
    </location>
</feature>
<sequence length="824" mass="92094">MEATGSSVTILFPQRFWKQVDSLPADGQKIAWSIRYLLSSLQPKTSFTWWLLFPEPKDSDWKTRWQALLTPDLRRNPYALIAKDARRGSPNDLYYDNINLETIERPDPRHTPAVNVFCSRDERTVSLLGGAADEGRWLLTKGLECESTKLPAYVLPLPGSEWKSQKSDDELYGIRGTGFPTAFLMYTTLKQHRHSAPLRRVTATQAATMTTALCEGLAVAENRAYNALRDAERKLAKMKEQEAEDEDGDDIAEQEELVAGIHEQKFLDVAAPKILSYIATFSPEADREIPDAEPDVKRLYDAYNYAKELRRQDSEDEIEHRTRTNWPFGLKRPPVRLDVAQPFPSDLGAYLNDLSRFKGKTTIRIQYDVDDKSFQHECSGISEMNRLALDSPEAQWWNFVVAFDRSLMPTVCDLTERFTGLGKAVKQGRFIGQHAQAIKTFKEAVFGRVSLVGGPGSGKSTLATNVVAAMLEGEMAEVPSRPRKEADYDAKMREMGEAGQLLETEGYAPMADDSTNLADLARRAHDVAQATEGQAPMADDSMDPADSARRAHDAALDILIDSLRVTDASNTLSPSDSDSRDDSSLSKLTPIVWTAPQNTQVGDAVLRLQAKVQNKRIIRIYPYDDELRVFMAAVLHGPEDMAIDENSPHSAKRLIAHINGFRAALYVERNPATDPSSLAMQLREEVEQNPDAYPEIKEAWDLQVSNPANYMVNKRDYFDSARKIIADFVCKADVIAGTPVALRMLYNHVPVLKPCFVVIDEAGRLTESMAVLPIARHADVPALWIGDVKQFGPIAAAEQDIEYNPIFTAQRKRSLLARMEGAGQ</sequence>
<dbReference type="Proteomes" id="UP000241546">
    <property type="component" value="Unassembled WGS sequence"/>
</dbReference>
<name>A0A2T4BAI1_9HYPO</name>
<dbReference type="SUPFAM" id="SSF52540">
    <property type="entry name" value="P-loop containing nucleoside triphosphate hydrolases"/>
    <property type="match status" value="1"/>
</dbReference>
<gene>
    <name evidence="2" type="ORF">BBK36DRAFT_1118816</name>
</gene>
<dbReference type="Gene3D" id="3.40.50.300">
    <property type="entry name" value="P-loop containing nucleotide triphosphate hydrolases"/>
    <property type="match status" value="1"/>
</dbReference>
<dbReference type="GeneID" id="36598637"/>
<accession>A0A2T4BAI1</accession>
<organism evidence="2 3">
    <name type="scientific">Trichoderma citrinoviride</name>
    <dbReference type="NCBI Taxonomy" id="58853"/>
    <lineage>
        <taxon>Eukaryota</taxon>
        <taxon>Fungi</taxon>
        <taxon>Dikarya</taxon>
        <taxon>Ascomycota</taxon>
        <taxon>Pezizomycotina</taxon>
        <taxon>Sordariomycetes</taxon>
        <taxon>Hypocreomycetidae</taxon>
        <taxon>Hypocreales</taxon>
        <taxon>Hypocreaceae</taxon>
        <taxon>Trichoderma</taxon>
    </lineage>
</organism>
<keyword evidence="3" id="KW-1185">Reference proteome</keyword>
<feature type="coiled-coil region" evidence="1">
    <location>
        <begin position="221"/>
        <end position="248"/>
    </location>
</feature>
<protein>
    <submittedName>
        <fullName evidence="2">Uncharacterized protein</fullName>
    </submittedName>
</protein>
<dbReference type="EMBL" id="KZ680213">
    <property type="protein sequence ID" value="PTB66335.1"/>
    <property type="molecule type" value="Genomic_DNA"/>
</dbReference>
<dbReference type="OrthoDB" id="4900277at2759"/>
<evidence type="ECO:0000313" key="3">
    <source>
        <dbReference type="Proteomes" id="UP000241546"/>
    </source>
</evidence>